<accession>A0A8I1GDI5</accession>
<organism evidence="1 2">
    <name type="scientific">Rhodomicrobium udaipurense</name>
    <dbReference type="NCBI Taxonomy" id="1202716"/>
    <lineage>
        <taxon>Bacteria</taxon>
        <taxon>Pseudomonadati</taxon>
        <taxon>Pseudomonadota</taxon>
        <taxon>Alphaproteobacteria</taxon>
        <taxon>Hyphomicrobiales</taxon>
        <taxon>Hyphomicrobiaceae</taxon>
        <taxon>Rhodomicrobium</taxon>
    </lineage>
</organism>
<name>A0A8I1GDI5_9HYPH</name>
<evidence type="ECO:0000313" key="1">
    <source>
        <dbReference type="EMBL" id="MBJ7545058.1"/>
    </source>
</evidence>
<keyword evidence="2" id="KW-1185">Reference proteome</keyword>
<reference evidence="1 2" key="1">
    <citation type="submission" date="2020-12" db="EMBL/GenBank/DDBJ databases">
        <title>Revised draft genomes of Rhodomicrobium vannielii ATCC 17100 and Rhodomicrobium udaipurense JA643.</title>
        <authorList>
            <person name="Conners E.M."/>
            <person name="Davenport E.J."/>
            <person name="Bose A."/>
        </authorList>
    </citation>
    <scope>NUCLEOTIDE SEQUENCE [LARGE SCALE GENOMIC DNA]</scope>
    <source>
        <strain evidence="1 2">JA643</strain>
    </source>
</reference>
<gene>
    <name evidence="1" type="ORF">JDN41_16005</name>
</gene>
<dbReference type="RefSeq" id="WP_155955230.1">
    <property type="nucleotide sequence ID" value="NZ_JAEMUK010000084.1"/>
</dbReference>
<proteinExistence type="predicted"/>
<dbReference type="Proteomes" id="UP000623250">
    <property type="component" value="Unassembled WGS sequence"/>
</dbReference>
<dbReference type="AlphaFoldDB" id="A0A8I1GDI5"/>
<sequence length="78" mass="9232">MRNNTPSGVVLAEYFSEDEYARKSAVKLARLLSFAMADFEELGMADWNERIEECIRALMLRYQLSPEELFRERREPLQ</sequence>
<evidence type="ECO:0000313" key="2">
    <source>
        <dbReference type="Proteomes" id="UP000623250"/>
    </source>
</evidence>
<dbReference type="EMBL" id="JAEMUK010000084">
    <property type="protein sequence ID" value="MBJ7545058.1"/>
    <property type="molecule type" value="Genomic_DNA"/>
</dbReference>
<protein>
    <submittedName>
        <fullName evidence="1">Uncharacterized protein</fullName>
    </submittedName>
</protein>
<comment type="caution">
    <text evidence="1">The sequence shown here is derived from an EMBL/GenBank/DDBJ whole genome shotgun (WGS) entry which is preliminary data.</text>
</comment>